<keyword evidence="7 9" id="KW-0408">Iron</keyword>
<sequence>MSKGNLNQFYDRLGTDFHLEVAQNYGPVVRMQSLLGEPILYVYDPKALNTIITKDHQSYQEEELFVKANMLIFGPGLISTTGHQHRKQRKMLNPVFSINHMRHMLPIFYSVTNKLHEALSSRLRDGPRELDMLNWMGRTALELIGQGGLGVSFDPLIEDTSDPYADAVKNIIPTLYQLTLLRQFVPYVESLGPVWFRRLVVKLFPHKQLQKMRSIIATITQRSVDIYEDKKKGLTKGDELISSLAGDGKDIISILMSSNLSASEPDRLTEDEIIAQMTTLLFAAMDTTSNSLARILERLAQRLDVQEKLRREIIQAWNDSDGNLSYDSLMRLPYLDAVCRETMRVDPADNLVVRQPIKDVILPLSEPIRGVDGTLMHQILIPKGTKVIIGILGSNINKALWGEDALEWRPERWLAPLPNALTEAPIPGVYSNLMTFSGGGRSCIGFKFSELEMKVVLSALLPSFTFELTGKPIVWNVASVRYPTVGKENNDAQLPLKVGLVSVVHA</sequence>
<dbReference type="GO" id="GO:0016705">
    <property type="term" value="F:oxidoreductase activity, acting on paired donors, with incorporation or reduction of molecular oxygen"/>
    <property type="evidence" value="ECO:0007669"/>
    <property type="project" value="InterPro"/>
</dbReference>
<dbReference type="PANTHER" id="PTHR24305:SF166">
    <property type="entry name" value="CYTOCHROME P450 12A4, MITOCHONDRIAL-RELATED"/>
    <property type="match status" value="1"/>
</dbReference>
<dbReference type="InterPro" id="IPR017972">
    <property type="entry name" value="Cyt_P450_CS"/>
</dbReference>
<dbReference type="GO" id="GO:0020037">
    <property type="term" value="F:heme binding"/>
    <property type="evidence" value="ECO:0007669"/>
    <property type="project" value="InterPro"/>
</dbReference>
<proteinExistence type="inferred from homology"/>
<keyword evidence="5 9" id="KW-0479">Metal-binding</keyword>
<dbReference type="CDD" id="cd11069">
    <property type="entry name" value="CYP_FUM15-like"/>
    <property type="match status" value="1"/>
</dbReference>
<dbReference type="STRING" id="599839.J4GMF3"/>
<dbReference type="InterPro" id="IPR002401">
    <property type="entry name" value="Cyt_P450_E_grp-I"/>
</dbReference>
<dbReference type="RefSeq" id="XP_012179368.1">
    <property type="nucleotide sequence ID" value="XM_012323978.1"/>
</dbReference>
<comment type="pathway">
    <text evidence="2">Secondary metabolite biosynthesis.</text>
</comment>
<dbReference type="Pfam" id="PF00067">
    <property type="entry name" value="p450"/>
    <property type="match status" value="1"/>
</dbReference>
<dbReference type="AlphaFoldDB" id="J4GMF3"/>
<dbReference type="SUPFAM" id="SSF48264">
    <property type="entry name" value="Cytochrome P450"/>
    <property type="match status" value="1"/>
</dbReference>
<dbReference type="EMBL" id="HE796965">
    <property type="protein sequence ID" value="CCM00085.1"/>
    <property type="molecule type" value="Genomic_DNA"/>
</dbReference>
<evidence type="ECO:0000256" key="1">
    <source>
        <dbReference type="ARBA" id="ARBA00001971"/>
    </source>
</evidence>
<keyword evidence="12" id="KW-1185">Reference proteome</keyword>
<name>J4GMF3_9APHY</name>
<dbReference type="GeneID" id="24094996"/>
<comment type="similarity">
    <text evidence="3 10">Belongs to the cytochrome P450 family.</text>
</comment>
<evidence type="ECO:0000313" key="12">
    <source>
        <dbReference type="Proteomes" id="UP000006352"/>
    </source>
</evidence>
<evidence type="ECO:0000256" key="2">
    <source>
        <dbReference type="ARBA" id="ARBA00005179"/>
    </source>
</evidence>
<keyword evidence="8 10" id="KW-0503">Monooxygenase</keyword>
<dbReference type="Gene3D" id="1.10.630.10">
    <property type="entry name" value="Cytochrome P450"/>
    <property type="match status" value="1"/>
</dbReference>
<reference evidence="11 12" key="1">
    <citation type="journal article" date="2012" name="Appl. Environ. Microbiol.">
        <title>Short-read sequencing for genomic analysis of the brown rot fungus Fibroporia radiculosa.</title>
        <authorList>
            <person name="Tang J.D."/>
            <person name="Perkins A.D."/>
            <person name="Sonstegard T.S."/>
            <person name="Schroeder S.G."/>
            <person name="Burgess S.C."/>
            <person name="Diehl S.V."/>
        </authorList>
    </citation>
    <scope>NUCLEOTIDE SEQUENCE [LARGE SCALE GENOMIC DNA]</scope>
    <source>
        <strain evidence="11 12">TFFH 294</strain>
    </source>
</reference>
<evidence type="ECO:0000256" key="10">
    <source>
        <dbReference type="RuleBase" id="RU000461"/>
    </source>
</evidence>
<evidence type="ECO:0000256" key="4">
    <source>
        <dbReference type="ARBA" id="ARBA00022617"/>
    </source>
</evidence>
<evidence type="ECO:0000256" key="8">
    <source>
        <dbReference type="ARBA" id="ARBA00023033"/>
    </source>
</evidence>
<organism evidence="11 12">
    <name type="scientific">Fibroporia radiculosa</name>
    <dbReference type="NCBI Taxonomy" id="599839"/>
    <lineage>
        <taxon>Eukaryota</taxon>
        <taxon>Fungi</taxon>
        <taxon>Dikarya</taxon>
        <taxon>Basidiomycota</taxon>
        <taxon>Agaricomycotina</taxon>
        <taxon>Agaricomycetes</taxon>
        <taxon>Polyporales</taxon>
        <taxon>Fibroporiaceae</taxon>
        <taxon>Fibroporia</taxon>
    </lineage>
</organism>
<protein>
    <recommendedName>
        <fullName evidence="13">Cytochrome P450</fullName>
    </recommendedName>
</protein>
<dbReference type="PRINTS" id="PR00385">
    <property type="entry name" value="P450"/>
</dbReference>
<dbReference type="InterPro" id="IPR001128">
    <property type="entry name" value="Cyt_P450"/>
</dbReference>
<dbReference type="InterPro" id="IPR036396">
    <property type="entry name" value="Cyt_P450_sf"/>
</dbReference>
<dbReference type="HOGENOM" id="CLU_001570_5_11_1"/>
<evidence type="ECO:0008006" key="13">
    <source>
        <dbReference type="Google" id="ProtNLM"/>
    </source>
</evidence>
<accession>J4GMF3</accession>
<dbReference type="GO" id="GO:0004497">
    <property type="term" value="F:monooxygenase activity"/>
    <property type="evidence" value="ECO:0007669"/>
    <property type="project" value="UniProtKB-KW"/>
</dbReference>
<evidence type="ECO:0000256" key="3">
    <source>
        <dbReference type="ARBA" id="ARBA00010617"/>
    </source>
</evidence>
<gene>
    <name evidence="11" type="ORF">FIBRA_02112</name>
</gene>
<evidence type="ECO:0000256" key="7">
    <source>
        <dbReference type="ARBA" id="ARBA00023004"/>
    </source>
</evidence>
<keyword evidence="4 9" id="KW-0349">Heme</keyword>
<evidence type="ECO:0000256" key="6">
    <source>
        <dbReference type="ARBA" id="ARBA00023002"/>
    </source>
</evidence>
<dbReference type="OrthoDB" id="1470350at2759"/>
<dbReference type="GO" id="GO:0005506">
    <property type="term" value="F:iron ion binding"/>
    <property type="evidence" value="ECO:0007669"/>
    <property type="project" value="InterPro"/>
</dbReference>
<dbReference type="Proteomes" id="UP000006352">
    <property type="component" value="Unassembled WGS sequence"/>
</dbReference>
<evidence type="ECO:0000256" key="9">
    <source>
        <dbReference type="PIRSR" id="PIRSR602401-1"/>
    </source>
</evidence>
<feature type="binding site" description="axial binding residue" evidence="9">
    <location>
        <position position="443"/>
    </location>
    <ligand>
        <name>heme</name>
        <dbReference type="ChEBI" id="CHEBI:30413"/>
    </ligand>
    <ligandPart>
        <name>Fe</name>
        <dbReference type="ChEBI" id="CHEBI:18248"/>
    </ligandPart>
</feature>
<keyword evidence="6 10" id="KW-0560">Oxidoreductase</keyword>
<evidence type="ECO:0000313" key="11">
    <source>
        <dbReference type="EMBL" id="CCM00085.1"/>
    </source>
</evidence>
<dbReference type="PANTHER" id="PTHR24305">
    <property type="entry name" value="CYTOCHROME P450"/>
    <property type="match status" value="1"/>
</dbReference>
<comment type="cofactor">
    <cofactor evidence="1 9">
        <name>heme</name>
        <dbReference type="ChEBI" id="CHEBI:30413"/>
    </cofactor>
</comment>
<dbReference type="PROSITE" id="PS00086">
    <property type="entry name" value="CYTOCHROME_P450"/>
    <property type="match status" value="1"/>
</dbReference>
<evidence type="ECO:0000256" key="5">
    <source>
        <dbReference type="ARBA" id="ARBA00022723"/>
    </source>
</evidence>
<dbReference type="InterPro" id="IPR050121">
    <property type="entry name" value="Cytochrome_P450_monoxygenase"/>
</dbReference>
<dbReference type="InParanoid" id="J4GMF3"/>
<dbReference type="PRINTS" id="PR00463">
    <property type="entry name" value="EP450I"/>
</dbReference>